<proteinExistence type="predicted"/>
<organism evidence="1 2">
    <name type="scientific">Epilithonimonas hispanica</name>
    <dbReference type="NCBI Taxonomy" id="358687"/>
    <lineage>
        <taxon>Bacteria</taxon>
        <taxon>Pseudomonadati</taxon>
        <taxon>Bacteroidota</taxon>
        <taxon>Flavobacteriia</taxon>
        <taxon>Flavobacteriales</taxon>
        <taxon>Weeksellaceae</taxon>
        <taxon>Chryseobacterium group</taxon>
        <taxon>Epilithonimonas</taxon>
    </lineage>
</organism>
<dbReference type="EMBL" id="QNUG01000002">
    <property type="protein sequence ID" value="REC72968.1"/>
    <property type="molecule type" value="Genomic_DNA"/>
</dbReference>
<evidence type="ECO:0000313" key="2">
    <source>
        <dbReference type="Proteomes" id="UP000256326"/>
    </source>
</evidence>
<protein>
    <recommendedName>
        <fullName evidence="3">DUF4304 domain-containing protein</fullName>
    </recommendedName>
</protein>
<keyword evidence="2" id="KW-1185">Reference proteome</keyword>
<name>A0A3D9D4U3_9FLAO</name>
<sequence length="225" mass="26097">MITSADFKKHISKTLSQSLKELGFKGSGFSYRKESDNFIFIIGIQASQYGGKCCVEIGIHPKEMTDLFGSEINFKTLKYYECEFRTRVTKIQIKKWWNFSNKNYANQWWDYSNSEKTNIKTAENIILSIKNEAVPIIEAFQNEDYILDNLEISDLSNPTKKLAGLNVIGTEVRLIWALSKIYEKRNLKKAFEYAKLGISKLETNDKFLGKIDFENIIFNYTNKSN</sequence>
<dbReference type="InterPro" id="IPR025412">
    <property type="entry name" value="DUF4304"/>
</dbReference>
<dbReference type="Proteomes" id="UP000256326">
    <property type="component" value="Unassembled WGS sequence"/>
</dbReference>
<dbReference type="Pfam" id="PF14137">
    <property type="entry name" value="DUF4304"/>
    <property type="match status" value="1"/>
</dbReference>
<comment type="caution">
    <text evidence="1">The sequence shown here is derived from an EMBL/GenBank/DDBJ whole genome shotgun (WGS) entry which is preliminary data.</text>
</comment>
<gene>
    <name evidence="1" type="ORF">DRF58_01030</name>
</gene>
<dbReference type="AlphaFoldDB" id="A0A3D9D4U3"/>
<evidence type="ECO:0000313" key="1">
    <source>
        <dbReference type="EMBL" id="REC72968.1"/>
    </source>
</evidence>
<dbReference type="OrthoDB" id="2612263at2"/>
<reference evidence="1 2" key="1">
    <citation type="journal article" date="2006" name="Int. J. Syst. Evol. Microbiol.">
        <title>Chryseobacterium hispanicum sp. nov., isolated from the drinking water distribution system of Sevilla, Spain.</title>
        <authorList>
            <person name="Gallego V."/>
            <person name="Garcia M.T."/>
            <person name="Ventosa A."/>
        </authorList>
    </citation>
    <scope>NUCLEOTIDE SEQUENCE [LARGE SCALE GENOMIC DNA]</scope>
    <source>
        <strain evidence="1 2">KCTC 22104</strain>
    </source>
</reference>
<accession>A0A3D9D4U3</accession>
<evidence type="ECO:0008006" key="3">
    <source>
        <dbReference type="Google" id="ProtNLM"/>
    </source>
</evidence>
<dbReference type="RefSeq" id="WP_116031823.1">
    <property type="nucleotide sequence ID" value="NZ_JBHLVV010000006.1"/>
</dbReference>